<accession>A0A6A6T6S8</accession>
<dbReference type="AlphaFoldDB" id="A0A6A6T6S8"/>
<evidence type="ECO:0000256" key="1">
    <source>
        <dbReference type="ARBA" id="ARBA00004141"/>
    </source>
</evidence>
<feature type="transmembrane region" description="Helical" evidence="7">
    <location>
        <begin position="136"/>
        <end position="163"/>
    </location>
</feature>
<feature type="transmembrane region" description="Helical" evidence="7">
    <location>
        <begin position="218"/>
        <end position="237"/>
    </location>
</feature>
<dbReference type="InterPro" id="IPR049326">
    <property type="entry name" value="Rhodopsin_dom_fungi"/>
</dbReference>
<evidence type="ECO:0000256" key="7">
    <source>
        <dbReference type="SAM" id="Phobius"/>
    </source>
</evidence>
<feature type="domain" description="Rhodopsin" evidence="8">
    <location>
        <begin position="42"/>
        <end position="283"/>
    </location>
</feature>
<dbReference type="PANTHER" id="PTHR33048">
    <property type="entry name" value="PTH11-LIKE INTEGRAL MEMBRANE PROTEIN (AFU_ORTHOLOGUE AFUA_5G11245)"/>
    <property type="match status" value="1"/>
</dbReference>
<keyword evidence="3 7" id="KW-1133">Transmembrane helix</keyword>
<comment type="subcellular location">
    <subcellularLocation>
        <location evidence="1">Membrane</location>
        <topology evidence="1">Multi-pass membrane protein</topology>
    </subcellularLocation>
</comment>
<comment type="similarity">
    <text evidence="5">Belongs to the SAT4 family.</text>
</comment>
<keyword evidence="10" id="KW-1185">Reference proteome</keyword>
<feature type="transmembrane region" description="Helical" evidence="7">
    <location>
        <begin position="57"/>
        <end position="82"/>
    </location>
</feature>
<feature type="transmembrane region" description="Helical" evidence="7">
    <location>
        <begin position="107"/>
        <end position="124"/>
    </location>
</feature>
<name>A0A6A6T6S8_9PLEO</name>
<sequence length="396" mass="43461">MAAVDANLIPSPPTAGAVHDAQSFAAVAITLNIIAFFVFAGRIYTRCYPVFRLSIDDYVIAVAYILVLVDSVLLLNTVPFVFGSDPSKVTLADVQDSFRYATISEPIWAWAMCAIKVSVALMLLRLETGINMRRFLWANIAIQITLGIYNMIMQLIQCVPLAGAWDLLGTLNAKCWSADMIRTNLICVSSINIASDFLFALLPINFLRKVQRPLRERAIIGCLMALGTFAGVASIIKVNFGANFGRTSDSTREGINIGMWSSVEELCGIIAACVPCLRSPFQRALKYFGLVSTHKTTYAHTYGQMHDRPSKLRSTTRKSSAGGVAIQMKSMRSVNADAQSEENILPSDQAKDGEIWCTTEVTMEEEESKTPRMGSSRHGRGRAAWNDEEAGPLPAR</sequence>
<dbReference type="PANTHER" id="PTHR33048:SF129">
    <property type="entry name" value="INTEGRAL MEMBRANE PROTEIN-RELATED"/>
    <property type="match status" value="1"/>
</dbReference>
<organism evidence="9 10">
    <name type="scientific">Lophiostoma macrostomum CBS 122681</name>
    <dbReference type="NCBI Taxonomy" id="1314788"/>
    <lineage>
        <taxon>Eukaryota</taxon>
        <taxon>Fungi</taxon>
        <taxon>Dikarya</taxon>
        <taxon>Ascomycota</taxon>
        <taxon>Pezizomycotina</taxon>
        <taxon>Dothideomycetes</taxon>
        <taxon>Pleosporomycetidae</taxon>
        <taxon>Pleosporales</taxon>
        <taxon>Lophiostomataceae</taxon>
        <taxon>Lophiostoma</taxon>
    </lineage>
</organism>
<feature type="region of interest" description="Disordered" evidence="6">
    <location>
        <begin position="303"/>
        <end position="323"/>
    </location>
</feature>
<protein>
    <recommendedName>
        <fullName evidence="8">Rhodopsin domain-containing protein</fullName>
    </recommendedName>
</protein>
<keyword evidence="2 7" id="KW-0812">Transmembrane</keyword>
<dbReference type="EMBL" id="MU004355">
    <property type="protein sequence ID" value="KAF2655007.1"/>
    <property type="molecule type" value="Genomic_DNA"/>
</dbReference>
<dbReference type="InterPro" id="IPR052337">
    <property type="entry name" value="SAT4-like"/>
</dbReference>
<feature type="transmembrane region" description="Helical" evidence="7">
    <location>
        <begin position="183"/>
        <end position="206"/>
    </location>
</feature>
<proteinExistence type="inferred from homology"/>
<evidence type="ECO:0000256" key="6">
    <source>
        <dbReference type="SAM" id="MobiDB-lite"/>
    </source>
</evidence>
<feature type="transmembrane region" description="Helical" evidence="7">
    <location>
        <begin position="24"/>
        <end position="45"/>
    </location>
</feature>
<gene>
    <name evidence="9" type="ORF">K491DRAFT_704878</name>
</gene>
<evidence type="ECO:0000256" key="2">
    <source>
        <dbReference type="ARBA" id="ARBA00022692"/>
    </source>
</evidence>
<reference evidence="9" key="1">
    <citation type="journal article" date="2020" name="Stud. Mycol.">
        <title>101 Dothideomycetes genomes: a test case for predicting lifestyles and emergence of pathogens.</title>
        <authorList>
            <person name="Haridas S."/>
            <person name="Albert R."/>
            <person name="Binder M."/>
            <person name="Bloem J."/>
            <person name="Labutti K."/>
            <person name="Salamov A."/>
            <person name="Andreopoulos B."/>
            <person name="Baker S."/>
            <person name="Barry K."/>
            <person name="Bills G."/>
            <person name="Bluhm B."/>
            <person name="Cannon C."/>
            <person name="Castanera R."/>
            <person name="Culley D."/>
            <person name="Daum C."/>
            <person name="Ezra D."/>
            <person name="Gonzalez J."/>
            <person name="Henrissat B."/>
            <person name="Kuo A."/>
            <person name="Liang C."/>
            <person name="Lipzen A."/>
            <person name="Lutzoni F."/>
            <person name="Magnuson J."/>
            <person name="Mondo S."/>
            <person name="Nolan M."/>
            <person name="Ohm R."/>
            <person name="Pangilinan J."/>
            <person name="Park H.-J."/>
            <person name="Ramirez L."/>
            <person name="Alfaro M."/>
            <person name="Sun H."/>
            <person name="Tritt A."/>
            <person name="Yoshinaga Y."/>
            <person name="Zwiers L.-H."/>
            <person name="Turgeon B."/>
            <person name="Goodwin S."/>
            <person name="Spatafora J."/>
            <person name="Crous P."/>
            <person name="Grigoriev I."/>
        </authorList>
    </citation>
    <scope>NUCLEOTIDE SEQUENCE</scope>
    <source>
        <strain evidence="9">CBS 122681</strain>
    </source>
</reference>
<evidence type="ECO:0000259" key="8">
    <source>
        <dbReference type="Pfam" id="PF20684"/>
    </source>
</evidence>
<evidence type="ECO:0000313" key="9">
    <source>
        <dbReference type="EMBL" id="KAF2655007.1"/>
    </source>
</evidence>
<feature type="region of interest" description="Disordered" evidence="6">
    <location>
        <begin position="361"/>
        <end position="396"/>
    </location>
</feature>
<evidence type="ECO:0000256" key="4">
    <source>
        <dbReference type="ARBA" id="ARBA00023136"/>
    </source>
</evidence>
<dbReference type="OrthoDB" id="5022096at2759"/>
<dbReference type="Pfam" id="PF20684">
    <property type="entry name" value="Fung_rhodopsin"/>
    <property type="match status" value="1"/>
</dbReference>
<keyword evidence="4 7" id="KW-0472">Membrane</keyword>
<evidence type="ECO:0000313" key="10">
    <source>
        <dbReference type="Proteomes" id="UP000799324"/>
    </source>
</evidence>
<evidence type="ECO:0000256" key="5">
    <source>
        <dbReference type="ARBA" id="ARBA00038359"/>
    </source>
</evidence>
<dbReference type="Proteomes" id="UP000799324">
    <property type="component" value="Unassembled WGS sequence"/>
</dbReference>
<evidence type="ECO:0000256" key="3">
    <source>
        <dbReference type="ARBA" id="ARBA00022989"/>
    </source>
</evidence>
<dbReference type="GO" id="GO:0016020">
    <property type="term" value="C:membrane"/>
    <property type="evidence" value="ECO:0007669"/>
    <property type="project" value="UniProtKB-SubCell"/>
</dbReference>